<sequence>MPPLLLELWREQHPLGHEQTALDFKASFPAVKSVPLFRETSPPEAIPTKPFTMALENDLIEADDNQHMVGRL</sequence>
<reference evidence="1" key="2">
    <citation type="journal article" date="2024" name="Environ. Microbiol.">
        <title>Genome analysis and description of Tunturibacter gen. nov. expands the diversity of Terriglobia in tundra soils.</title>
        <authorList>
            <person name="Messyasz A."/>
            <person name="Mannisto M.K."/>
            <person name="Kerkhof L.J."/>
            <person name="Haggblom M.M."/>
        </authorList>
    </citation>
    <scope>NUCLEOTIDE SEQUENCE</scope>
    <source>
        <strain evidence="1">M8UP23</strain>
    </source>
</reference>
<name>A0AAU7ZJ07_9BACT</name>
<accession>A0AAU7ZJ07</accession>
<dbReference type="KEGG" id="temp:RBB75_20695"/>
<proteinExistence type="predicted"/>
<geneLocation type="plasmid" evidence="1">
    <name>unnamed1</name>
</geneLocation>
<organism evidence="1">
    <name type="scientific">Tunturiibacter empetritectus</name>
    <dbReference type="NCBI Taxonomy" id="3069691"/>
    <lineage>
        <taxon>Bacteria</taxon>
        <taxon>Pseudomonadati</taxon>
        <taxon>Acidobacteriota</taxon>
        <taxon>Terriglobia</taxon>
        <taxon>Terriglobales</taxon>
        <taxon>Acidobacteriaceae</taxon>
        <taxon>Tunturiibacter</taxon>
    </lineage>
</organism>
<keyword evidence="1" id="KW-0614">Plasmid</keyword>
<reference evidence="1" key="1">
    <citation type="submission" date="2023-08" db="EMBL/GenBank/DDBJ databases">
        <authorList>
            <person name="Messyasz A."/>
            <person name="Mannisto M.K."/>
            <person name="Kerkhof L.J."/>
            <person name="Haggblom M."/>
        </authorList>
    </citation>
    <scope>NUCLEOTIDE SEQUENCE</scope>
    <source>
        <strain evidence="1">M8UP23</strain>
        <plasmid evidence="1">unnamed1</plasmid>
    </source>
</reference>
<evidence type="ECO:0000313" key="1">
    <source>
        <dbReference type="EMBL" id="XCB28855.1"/>
    </source>
</evidence>
<dbReference type="AlphaFoldDB" id="A0AAU7ZJ07"/>
<dbReference type="EMBL" id="CP132933">
    <property type="protein sequence ID" value="XCB28855.1"/>
    <property type="molecule type" value="Genomic_DNA"/>
</dbReference>
<protein>
    <submittedName>
        <fullName evidence="1">Uncharacterized protein</fullName>
    </submittedName>
</protein>
<dbReference type="RefSeq" id="WP_353070513.1">
    <property type="nucleotide sequence ID" value="NZ_CP132933.1"/>
</dbReference>
<gene>
    <name evidence="1" type="ORF">RBB75_20695</name>
</gene>